<dbReference type="Gene3D" id="2.40.10.10">
    <property type="entry name" value="Trypsin-like serine proteases"/>
    <property type="match status" value="2"/>
</dbReference>
<dbReference type="GO" id="GO:0006508">
    <property type="term" value="P:proteolysis"/>
    <property type="evidence" value="ECO:0007669"/>
    <property type="project" value="UniProtKB-KW"/>
</dbReference>
<dbReference type="InterPro" id="IPR033116">
    <property type="entry name" value="TRYPSIN_SER"/>
</dbReference>
<dbReference type="InParanoid" id="A0A665WH23"/>
<dbReference type="FunFam" id="2.40.10.10:FF:000122">
    <property type="entry name" value="Chymotrypsin-like elastase family member 1"/>
    <property type="match status" value="1"/>
</dbReference>
<feature type="domain" description="Peptidase S1" evidence="12">
    <location>
        <begin position="29"/>
        <end position="251"/>
    </location>
</feature>
<dbReference type="GO" id="GO:0007586">
    <property type="term" value="P:digestion"/>
    <property type="evidence" value="ECO:0007669"/>
    <property type="project" value="UniProtKB-KW"/>
</dbReference>
<dbReference type="CDD" id="cd00190">
    <property type="entry name" value="Tryp_SPc"/>
    <property type="match status" value="1"/>
</dbReference>
<sequence>MILGQKHIITKYYFIFLNVTAAAPTDDRIVGGYQCEVHSQPWQVSLNIGYHFCGGSLINNQWIVSAAHCWQNPFSQIAVLGDNHIWMHEGTEQYMSVDAIYWHQSYDYRTLDYDIMLMKLAHPVTVNQYVKPVSLPRACPTAGQMCTVSGWGNIYSDQVFNPFYLQCVEVPILSQKDCDASYPGKITDRMVCAGYLEGGKDACQGDSGGPLVCNGELQGVVSWGQGCALPNYPGVYTKVCSLMPWINDILSRYS</sequence>
<evidence type="ECO:0000256" key="10">
    <source>
        <dbReference type="ARBA" id="ARBA00038868"/>
    </source>
</evidence>
<keyword evidence="2" id="KW-0964">Secreted</keyword>
<evidence type="ECO:0000256" key="7">
    <source>
        <dbReference type="ARBA" id="ARBA00023145"/>
    </source>
</evidence>
<dbReference type="InterPro" id="IPR001314">
    <property type="entry name" value="Peptidase_S1A"/>
</dbReference>
<evidence type="ECO:0000256" key="6">
    <source>
        <dbReference type="ARBA" id="ARBA00022825"/>
    </source>
</evidence>
<keyword evidence="5 11" id="KW-0378">Hydrolase</keyword>
<keyword evidence="3 11" id="KW-0645">Protease</keyword>
<dbReference type="GO" id="GO:0004252">
    <property type="term" value="F:serine-type endopeptidase activity"/>
    <property type="evidence" value="ECO:0007669"/>
    <property type="project" value="UniProtKB-EC"/>
</dbReference>
<dbReference type="AlphaFoldDB" id="A0A665WH23"/>
<dbReference type="InterPro" id="IPR050127">
    <property type="entry name" value="Serine_Proteases_S1"/>
</dbReference>
<dbReference type="PRINTS" id="PR00722">
    <property type="entry name" value="CHYMOTRYPSIN"/>
</dbReference>
<dbReference type="InterPro" id="IPR018114">
    <property type="entry name" value="TRYPSIN_HIS"/>
</dbReference>
<dbReference type="Proteomes" id="UP000472264">
    <property type="component" value="Chromosome 6"/>
</dbReference>
<dbReference type="PANTHER" id="PTHR24264:SF68">
    <property type="entry name" value="TRYPSIN-3-LIKE"/>
    <property type="match status" value="1"/>
</dbReference>
<dbReference type="PANTHER" id="PTHR24264">
    <property type="entry name" value="TRYPSIN-RELATED"/>
    <property type="match status" value="1"/>
</dbReference>
<keyword evidence="14" id="KW-1185">Reference proteome</keyword>
<dbReference type="InterPro" id="IPR009003">
    <property type="entry name" value="Peptidase_S1_PA"/>
</dbReference>
<evidence type="ECO:0000313" key="13">
    <source>
        <dbReference type="Ensembl" id="ENSENLP00000042882.1"/>
    </source>
</evidence>
<dbReference type="FunFam" id="2.40.10.10:FF:000008">
    <property type="entry name" value="Cationic trypsin"/>
    <property type="match status" value="1"/>
</dbReference>
<evidence type="ECO:0000313" key="14">
    <source>
        <dbReference type="Proteomes" id="UP000472264"/>
    </source>
</evidence>
<keyword evidence="6 11" id="KW-0720">Serine protease</keyword>
<dbReference type="Pfam" id="PF00089">
    <property type="entry name" value="Trypsin"/>
    <property type="match status" value="1"/>
</dbReference>
<evidence type="ECO:0000256" key="1">
    <source>
        <dbReference type="ARBA" id="ARBA00004239"/>
    </source>
</evidence>
<keyword evidence="4" id="KW-0222">Digestion</keyword>
<name>A0A665WH23_ECHNA</name>
<dbReference type="SMART" id="SM00020">
    <property type="entry name" value="Tryp_SPc"/>
    <property type="match status" value="1"/>
</dbReference>
<evidence type="ECO:0000256" key="9">
    <source>
        <dbReference type="ARBA" id="ARBA00036320"/>
    </source>
</evidence>
<reference evidence="13" key="3">
    <citation type="submission" date="2025-09" db="UniProtKB">
        <authorList>
            <consortium name="Ensembl"/>
        </authorList>
    </citation>
    <scope>IDENTIFICATION</scope>
</reference>
<keyword evidence="7" id="KW-0865">Zymogen</keyword>
<evidence type="ECO:0000256" key="2">
    <source>
        <dbReference type="ARBA" id="ARBA00022525"/>
    </source>
</evidence>
<protein>
    <recommendedName>
        <fullName evidence="10">trypsin</fullName>
        <ecNumber evidence="10">3.4.21.4</ecNumber>
    </recommendedName>
</protein>
<dbReference type="PROSITE" id="PS50240">
    <property type="entry name" value="TRYPSIN_DOM"/>
    <property type="match status" value="1"/>
</dbReference>
<reference evidence="13" key="1">
    <citation type="submission" date="2021-04" db="EMBL/GenBank/DDBJ databases">
        <authorList>
            <consortium name="Wellcome Sanger Institute Data Sharing"/>
        </authorList>
    </citation>
    <scope>NUCLEOTIDE SEQUENCE [LARGE SCALE GENOMIC DNA]</scope>
</reference>
<dbReference type="SUPFAM" id="SSF50494">
    <property type="entry name" value="Trypsin-like serine proteases"/>
    <property type="match status" value="1"/>
</dbReference>
<dbReference type="PROSITE" id="PS00134">
    <property type="entry name" value="TRYPSIN_HIS"/>
    <property type="match status" value="1"/>
</dbReference>
<comment type="subcellular location">
    <subcellularLocation>
        <location evidence="1">Secreted</location>
        <location evidence="1">Extracellular space</location>
    </subcellularLocation>
</comment>
<evidence type="ECO:0000256" key="4">
    <source>
        <dbReference type="ARBA" id="ARBA00022757"/>
    </source>
</evidence>
<dbReference type="InterPro" id="IPR043504">
    <property type="entry name" value="Peptidase_S1_PA_chymotrypsin"/>
</dbReference>
<reference evidence="13" key="2">
    <citation type="submission" date="2025-08" db="UniProtKB">
        <authorList>
            <consortium name="Ensembl"/>
        </authorList>
    </citation>
    <scope>IDENTIFICATION</scope>
</reference>
<dbReference type="GO" id="GO:0005615">
    <property type="term" value="C:extracellular space"/>
    <property type="evidence" value="ECO:0007669"/>
    <property type="project" value="TreeGrafter"/>
</dbReference>
<dbReference type="EC" id="3.4.21.4" evidence="10"/>
<evidence type="ECO:0000256" key="8">
    <source>
        <dbReference type="ARBA" id="ARBA00023157"/>
    </source>
</evidence>
<keyword evidence="8" id="KW-1015">Disulfide bond</keyword>
<dbReference type="OMA" id="PWINEIM"/>
<evidence type="ECO:0000256" key="3">
    <source>
        <dbReference type="ARBA" id="ARBA00022670"/>
    </source>
</evidence>
<evidence type="ECO:0000259" key="12">
    <source>
        <dbReference type="PROSITE" id="PS50240"/>
    </source>
</evidence>
<accession>A0A665WH23</accession>
<organism evidence="13 14">
    <name type="scientific">Echeneis naucrates</name>
    <name type="common">Live sharksucker</name>
    <dbReference type="NCBI Taxonomy" id="173247"/>
    <lineage>
        <taxon>Eukaryota</taxon>
        <taxon>Metazoa</taxon>
        <taxon>Chordata</taxon>
        <taxon>Craniata</taxon>
        <taxon>Vertebrata</taxon>
        <taxon>Euteleostomi</taxon>
        <taxon>Actinopterygii</taxon>
        <taxon>Neopterygii</taxon>
        <taxon>Teleostei</taxon>
        <taxon>Neoteleostei</taxon>
        <taxon>Acanthomorphata</taxon>
        <taxon>Carangaria</taxon>
        <taxon>Carangiformes</taxon>
        <taxon>Echeneidae</taxon>
        <taxon>Echeneis</taxon>
    </lineage>
</organism>
<comment type="catalytic activity">
    <reaction evidence="9">
        <text>Preferential cleavage: Arg-|-Xaa, Lys-|-Xaa.</text>
        <dbReference type="EC" id="3.4.21.4"/>
    </reaction>
</comment>
<dbReference type="PROSITE" id="PS00135">
    <property type="entry name" value="TRYPSIN_SER"/>
    <property type="match status" value="1"/>
</dbReference>
<dbReference type="InterPro" id="IPR001254">
    <property type="entry name" value="Trypsin_dom"/>
</dbReference>
<evidence type="ECO:0000256" key="5">
    <source>
        <dbReference type="ARBA" id="ARBA00022801"/>
    </source>
</evidence>
<dbReference type="Ensembl" id="ENSENLT00000043977.1">
    <property type="protein sequence ID" value="ENSENLP00000042882.1"/>
    <property type="gene ID" value="ENSENLG00000018334.1"/>
</dbReference>
<gene>
    <name evidence="13" type="primary">LOC115044937</name>
</gene>
<proteinExistence type="predicted"/>
<evidence type="ECO:0000256" key="11">
    <source>
        <dbReference type="RuleBase" id="RU363034"/>
    </source>
</evidence>